<organism evidence="1 2">
    <name type="scientific">Funneliformis caledonium</name>
    <dbReference type="NCBI Taxonomy" id="1117310"/>
    <lineage>
        <taxon>Eukaryota</taxon>
        <taxon>Fungi</taxon>
        <taxon>Fungi incertae sedis</taxon>
        <taxon>Mucoromycota</taxon>
        <taxon>Glomeromycotina</taxon>
        <taxon>Glomeromycetes</taxon>
        <taxon>Glomerales</taxon>
        <taxon>Glomeraceae</taxon>
        <taxon>Funneliformis</taxon>
    </lineage>
</organism>
<reference evidence="1" key="1">
    <citation type="submission" date="2021-06" db="EMBL/GenBank/DDBJ databases">
        <authorList>
            <person name="Kallberg Y."/>
            <person name="Tangrot J."/>
            <person name="Rosling A."/>
        </authorList>
    </citation>
    <scope>NUCLEOTIDE SEQUENCE</scope>
    <source>
        <strain evidence="1">UK204</strain>
    </source>
</reference>
<dbReference type="AlphaFoldDB" id="A0A9N9HNV5"/>
<dbReference type="EMBL" id="CAJVPQ010007585">
    <property type="protein sequence ID" value="CAG8698420.1"/>
    <property type="molecule type" value="Genomic_DNA"/>
</dbReference>
<feature type="non-terminal residue" evidence="1">
    <location>
        <position position="62"/>
    </location>
</feature>
<keyword evidence="2" id="KW-1185">Reference proteome</keyword>
<proteinExistence type="predicted"/>
<comment type="caution">
    <text evidence="1">The sequence shown here is derived from an EMBL/GenBank/DDBJ whole genome shotgun (WGS) entry which is preliminary data.</text>
</comment>
<sequence length="62" mass="7494">MTEIDSSYLLDSNHDNEENFEYYNNDYHDDEINFDNLDLDEPLEEERDTSTTLTFHNKRTSK</sequence>
<evidence type="ECO:0000313" key="2">
    <source>
        <dbReference type="Proteomes" id="UP000789570"/>
    </source>
</evidence>
<evidence type="ECO:0000313" key="1">
    <source>
        <dbReference type="EMBL" id="CAG8698420.1"/>
    </source>
</evidence>
<name>A0A9N9HNV5_9GLOM</name>
<dbReference type="Proteomes" id="UP000789570">
    <property type="component" value="Unassembled WGS sequence"/>
</dbReference>
<protein>
    <submittedName>
        <fullName evidence="1">15761_t:CDS:1</fullName>
    </submittedName>
</protein>
<gene>
    <name evidence="1" type="ORF">FCALED_LOCUS13352</name>
</gene>
<accession>A0A9N9HNV5</accession>